<feature type="domain" description="Moybdenum cofactor oxidoreductase dimerisation" evidence="1">
    <location>
        <begin position="15"/>
        <end position="73"/>
    </location>
</feature>
<proteinExistence type="predicted"/>
<dbReference type="Gene3D" id="2.60.40.650">
    <property type="match status" value="1"/>
</dbReference>
<evidence type="ECO:0000313" key="2">
    <source>
        <dbReference type="EMBL" id="RYR33887.1"/>
    </source>
</evidence>
<dbReference type="GO" id="GO:0030151">
    <property type="term" value="F:molybdenum ion binding"/>
    <property type="evidence" value="ECO:0007669"/>
    <property type="project" value="InterPro"/>
</dbReference>
<reference evidence="2 3" key="1">
    <citation type="submission" date="2019-01" db="EMBL/GenBank/DDBJ databases">
        <title>Sequencing of cultivated peanut Arachis hypogaea provides insights into genome evolution and oil improvement.</title>
        <authorList>
            <person name="Chen X."/>
        </authorList>
    </citation>
    <scope>NUCLEOTIDE SEQUENCE [LARGE SCALE GENOMIC DNA]</scope>
    <source>
        <strain evidence="3">cv. Fuhuasheng</strain>
        <tissue evidence="2">Leaves</tissue>
    </source>
</reference>
<dbReference type="InterPro" id="IPR014756">
    <property type="entry name" value="Ig_E-set"/>
</dbReference>
<dbReference type="Pfam" id="PF03404">
    <property type="entry name" value="Mo-co_dimer"/>
    <property type="match status" value="1"/>
</dbReference>
<evidence type="ECO:0000259" key="1">
    <source>
        <dbReference type="Pfam" id="PF03404"/>
    </source>
</evidence>
<comment type="caution">
    <text evidence="2">The sequence shown here is derived from an EMBL/GenBank/DDBJ whole genome shotgun (WGS) entry which is preliminary data.</text>
</comment>
<dbReference type="Proteomes" id="UP000289738">
    <property type="component" value="Chromosome A10"/>
</dbReference>
<dbReference type="STRING" id="3818.A0A445B5C9"/>
<name>A0A445B5C9_ARAHY</name>
<sequence>MVIRLYKDKDHAYVEYTCAICSLEDVSTLKPGKIKNTGYAASSGGRDIKRVDASVDRGESRIEASRYQKSSLYAEVRDVFGGFWLSSSISHAVPVPTRPIHFADAQDSVGVELSEFDSDYVVDTGSSNDSESYRSMCRILQLVEIYSDWEESYNKIFILLQALSHSLSGAIHDRVLVPHYNRNMIERDFSNLDKVFWDFPPCIEAFKIGRFQTSYLVKPERI</sequence>
<protein>
    <recommendedName>
        <fullName evidence="1">Moybdenum cofactor oxidoreductase dimerisation domain-containing protein</fullName>
    </recommendedName>
</protein>
<keyword evidence="3" id="KW-1185">Reference proteome</keyword>
<dbReference type="EMBL" id="SDMP01000010">
    <property type="protein sequence ID" value="RYR33887.1"/>
    <property type="molecule type" value="Genomic_DNA"/>
</dbReference>
<accession>A0A445B5C9</accession>
<organism evidence="2 3">
    <name type="scientific">Arachis hypogaea</name>
    <name type="common">Peanut</name>
    <dbReference type="NCBI Taxonomy" id="3818"/>
    <lineage>
        <taxon>Eukaryota</taxon>
        <taxon>Viridiplantae</taxon>
        <taxon>Streptophyta</taxon>
        <taxon>Embryophyta</taxon>
        <taxon>Tracheophyta</taxon>
        <taxon>Spermatophyta</taxon>
        <taxon>Magnoliopsida</taxon>
        <taxon>eudicotyledons</taxon>
        <taxon>Gunneridae</taxon>
        <taxon>Pentapetalae</taxon>
        <taxon>rosids</taxon>
        <taxon>fabids</taxon>
        <taxon>Fabales</taxon>
        <taxon>Fabaceae</taxon>
        <taxon>Papilionoideae</taxon>
        <taxon>50 kb inversion clade</taxon>
        <taxon>dalbergioids sensu lato</taxon>
        <taxon>Dalbergieae</taxon>
        <taxon>Pterocarpus clade</taxon>
        <taxon>Arachis</taxon>
    </lineage>
</organism>
<dbReference type="GO" id="GO:0016491">
    <property type="term" value="F:oxidoreductase activity"/>
    <property type="evidence" value="ECO:0007669"/>
    <property type="project" value="InterPro"/>
</dbReference>
<dbReference type="AlphaFoldDB" id="A0A445B5C9"/>
<evidence type="ECO:0000313" key="3">
    <source>
        <dbReference type="Proteomes" id="UP000289738"/>
    </source>
</evidence>
<gene>
    <name evidence="2" type="ORF">Ahy_A10g048552</name>
</gene>
<dbReference type="SUPFAM" id="SSF81296">
    <property type="entry name" value="E set domains"/>
    <property type="match status" value="1"/>
</dbReference>
<dbReference type="InterPro" id="IPR005066">
    <property type="entry name" value="MoCF_OxRdtse_dimer"/>
</dbReference>